<evidence type="ECO:0000313" key="3">
    <source>
        <dbReference type="EMBL" id="AND41420.1"/>
    </source>
</evidence>
<dbReference type="Proteomes" id="UP000077856">
    <property type="component" value="Chromosome"/>
</dbReference>
<dbReference type="EMBL" id="CP015506">
    <property type="protein sequence ID" value="AND41420.1"/>
    <property type="molecule type" value="Genomic_DNA"/>
</dbReference>
<dbReference type="KEGG" id="bon:A361_20395"/>
<dbReference type="InterPro" id="IPR014914">
    <property type="entry name" value="RES_dom"/>
</dbReference>
<dbReference type="Pfam" id="PF08808">
    <property type="entry name" value="RES"/>
    <property type="match status" value="1"/>
</dbReference>
<protein>
    <recommendedName>
        <fullName evidence="2">RES domain-containing protein</fullName>
    </recommendedName>
</protein>
<dbReference type="RefSeq" id="WP_019380169.1">
    <property type="nucleotide sequence ID" value="NZ_CP015506.1"/>
</dbReference>
<organism evidence="3 4">
    <name type="scientific">Cytobacillus oceanisediminis 2691</name>
    <dbReference type="NCBI Taxonomy" id="1196031"/>
    <lineage>
        <taxon>Bacteria</taxon>
        <taxon>Bacillati</taxon>
        <taxon>Bacillota</taxon>
        <taxon>Bacilli</taxon>
        <taxon>Bacillales</taxon>
        <taxon>Bacillaceae</taxon>
        <taxon>Cytobacillus</taxon>
    </lineage>
</organism>
<name>A0A160MEB7_9BACI</name>
<sequence length="413" mass="46976">MEKSKLEKNKVQKNSKMSEIPKENLSAVPEVNSVQERQITETNKKVRYSLPAQETNMVQLHRAAREWSSTITPAQLEMTRAALELQRNLNPSINELARAAAELHQSLESPLFSLGKIALEFKTFYGSQVTQVSRAAEEIRKSLDFSPKTVSDVFLRHLENLPSNYQLAVIETGDAKDTIVEAQPEMVVKNEVTHDEIPLSEIPTTFGVLDILDNLTEEEVLMFYQHLSVYPMMGLQHEVGKKILNGVQQAPLKTLDGLPIRVYRARIRDAGRKTPFSILEMFEAPYGIASNGRWNLTGHGTLYTCDTLEAAIQELGRSDEIIDVVEWDLNHPIQYLDLTDRECPLFNFCHYPASKNQRVEPAYLVPNFLAQCCQMAGIEAIKYKSAAYKGAINYVFFEPSKKWFEQINFYPDK</sequence>
<feature type="domain" description="RES" evidence="2">
    <location>
        <begin position="262"/>
        <end position="399"/>
    </location>
</feature>
<reference evidence="3 4" key="1">
    <citation type="submission" date="2016-04" db="EMBL/GenBank/DDBJ databases">
        <title>Complete genome sequence of Bacillus oceanisediminis strain 2691.</title>
        <authorList>
            <person name="Jeong H."/>
            <person name="Kim H.J."/>
            <person name="Lee D.-W."/>
        </authorList>
    </citation>
    <scope>NUCLEOTIDE SEQUENCE [LARGE SCALE GENOMIC DNA]</scope>
    <source>
        <strain evidence="3 4">2691</strain>
    </source>
</reference>
<evidence type="ECO:0000256" key="1">
    <source>
        <dbReference type="SAM" id="MobiDB-lite"/>
    </source>
</evidence>
<dbReference type="eggNOG" id="ENOG5030D0F">
    <property type="taxonomic scope" value="Bacteria"/>
</dbReference>
<accession>A0A160MEB7</accession>
<evidence type="ECO:0000259" key="2">
    <source>
        <dbReference type="Pfam" id="PF08808"/>
    </source>
</evidence>
<feature type="region of interest" description="Disordered" evidence="1">
    <location>
        <begin position="1"/>
        <end position="24"/>
    </location>
</feature>
<gene>
    <name evidence="3" type="ORF">A361_20395</name>
</gene>
<dbReference type="AlphaFoldDB" id="A0A160MEB7"/>
<feature type="compositionally biased region" description="Basic and acidic residues" evidence="1">
    <location>
        <begin position="1"/>
        <end position="10"/>
    </location>
</feature>
<evidence type="ECO:0000313" key="4">
    <source>
        <dbReference type="Proteomes" id="UP000077856"/>
    </source>
</evidence>
<proteinExistence type="predicted"/>